<reference evidence="2" key="1">
    <citation type="journal article" date="2019" name="Int. J. Syst. Evol. Microbiol.">
        <title>The Global Catalogue of Microorganisms (GCM) 10K type strain sequencing project: providing services to taxonomists for standard genome sequencing and annotation.</title>
        <authorList>
            <consortium name="The Broad Institute Genomics Platform"/>
            <consortium name="The Broad Institute Genome Sequencing Center for Infectious Disease"/>
            <person name="Wu L."/>
            <person name="Ma J."/>
        </authorList>
    </citation>
    <scope>NUCLEOTIDE SEQUENCE [LARGE SCALE GENOMIC DNA]</scope>
    <source>
        <strain evidence="2">CCUG 56042</strain>
    </source>
</reference>
<comment type="caution">
    <text evidence="1">The sequence shown here is derived from an EMBL/GenBank/DDBJ whole genome shotgun (WGS) entry which is preliminary data.</text>
</comment>
<sequence>MPLPSDTGTWLAQPMNYWYAALRPFFALYAAPGSLDQSILPWTFAGLVVNENNSSDPATEHAVVGKDSYGRQLGRISDALACLIDTLAEHEKKNKAIEAFLGMKAQIDEIKDKAQAARFDKVLADLADLRQRDEPTFYERVERISALASK</sequence>
<gene>
    <name evidence="1" type="ORF">ACFPTO_20825</name>
</gene>
<dbReference type="Proteomes" id="UP001596103">
    <property type="component" value="Unassembled WGS sequence"/>
</dbReference>
<keyword evidence="2" id="KW-1185">Reference proteome</keyword>
<dbReference type="EMBL" id="JBHSMP010000030">
    <property type="protein sequence ID" value="MFC5431225.1"/>
    <property type="molecule type" value="Genomic_DNA"/>
</dbReference>
<organism evidence="1 2">
    <name type="scientific">Paraburkholderia denitrificans</name>
    <dbReference type="NCBI Taxonomy" id="694025"/>
    <lineage>
        <taxon>Bacteria</taxon>
        <taxon>Pseudomonadati</taxon>
        <taxon>Pseudomonadota</taxon>
        <taxon>Betaproteobacteria</taxon>
        <taxon>Burkholderiales</taxon>
        <taxon>Burkholderiaceae</taxon>
        <taxon>Paraburkholderia</taxon>
    </lineage>
</organism>
<name>A0ABW0JED0_9BURK</name>
<protein>
    <submittedName>
        <fullName evidence="1">Uncharacterized protein</fullName>
    </submittedName>
</protein>
<evidence type="ECO:0000313" key="2">
    <source>
        <dbReference type="Proteomes" id="UP001596103"/>
    </source>
</evidence>
<evidence type="ECO:0000313" key="1">
    <source>
        <dbReference type="EMBL" id="MFC5431225.1"/>
    </source>
</evidence>
<accession>A0ABW0JED0</accession>
<dbReference type="RefSeq" id="WP_377714327.1">
    <property type="nucleotide sequence ID" value="NZ_JBHSMP010000030.1"/>
</dbReference>
<proteinExistence type="predicted"/>